<dbReference type="InterPro" id="IPR027935">
    <property type="entry name" value="Di19_C"/>
</dbReference>
<reference evidence="2 3" key="1">
    <citation type="journal article" date="2010" name="Nature">
        <title>Genome sequence of the palaeopolyploid soybean.</title>
        <authorList>
            <person name="Schmutz J."/>
            <person name="Cannon S.B."/>
            <person name="Schlueter J."/>
            <person name="Ma J."/>
            <person name="Mitros T."/>
            <person name="Nelson W."/>
            <person name="Hyten D.L."/>
            <person name="Song Q."/>
            <person name="Thelen J.J."/>
            <person name="Cheng J."/>
            <person name="Xu D."/>
            <person name="Hellsten U."/>
            <person name="May G.D."/>
            <person name="Yu Y."/>
            <person name="Sakurai T."/>
            <person name="Umezawa T."/>
            <person name="Bhattacharyya M.K."/>
            <person name="Sandhu D."/>
            <person name="Valliyodan B."/>
            <person name="Lindquist E."/>
            <person name="Peto M."/>
            <person name="Grant D."/>
            <person name="Shu S."/>
            <person name="Goodstein D."/>
            <person name="Barry K."/>
            <person name="Futrell-Griggs M."/>
            <person name="Abernathy B."/>
            <person name="Du J."/>
            <person name="Tian Z."/>
            <person name="Zhu L."/>
            <person name="Gill N."/>
            <person name="Joshi T."/>
            <person name="Libault M."/>
            <person name="Sethuraman A."/>
            <person name="Zhang X.-C."/>
            <person name="Shinozaki K."/>
            <person name="Nguyen H.T."/>
            <person name="Wing R.A."/>
            <person name="Cregan P."/>
            <person name="Specht J."/>
            <person name="Grimwood J."/>
            <person name="Rokhsar D."/>
            <person name="Stacey G."/>
            <person name="Shoemaker R.C."/>
            <person name="Jackson S.A."/>
        </authorList>
    </citation>
    <scope>NUCLEOTIDE SEQUENCE</scope>
    <source>
        <strain evidence="3">cv. Williams 82</strain>
        <tissue evidence="2">Callus</tissue>
    </source>
</reference>
<evidence type="ECO:0000313" key="3">
    <source>
        <dbReference type="EnsemblPlants" id="KRG92943"/>
    </source>
</evidence>
<dbReference type="PANTHER" id="PTHR46192">
    <property type="entry name" value="BROAD-RANGE ACID PHOSPHATASE DET1"/>
    <property type="match status" value="1"/>
</dbReference>
<protein>
    <recommendedName>
        <fullName evidence="1">Di19 C-terminal domain-containing protein</fullName>
    </recommendedName>
</protein>
<dbReference type="EnsemblPlants" id="KRG92943">
    <property type="protein sequence ID" value="KRG92943"/>
    <property type="gene ID" value="GLYMA_20G238900"/>
</dbReference>
<proteinExistence type="predicted"/>
<dbReference type="Gramene" id="KRG92943">
    <property type="protein sequence ID" value="KRG92943"/>
    <property type="gene ID" value="GLYMA_20G238900"/>
</dbReference>
<dbReference type="EMBL" id="CM000853">
    <property type="protein sequence ID" value="KRG92943.1"/>
    <property type="molecule type" value="Genomic_DNA"/>
</dbReference>
<dbReference type="GO" id="GO:0016791">
    <property type="term" value="F:phosphatase activity"/>
    <property type="evidence" value="ECO:0000318"/>
    <property type="project" value="GO_Central"/>
</dbReference>
<name>A0A0R0EFK8_SOYBN</name>
<dbReference type="PaxDb" id="3847-GLYMA20G38286.1"/>
<dbReference type="Proteomes" id="UP000008827">
    <property type="component" value="Chromosome 20"/>
</dbReference>
<feature type="domain" description="Di19 C-terminal" evidence="1">
    <location>
        <begin position="93"/>
        <end position="124"/>
    </location>
</feature>
<organism evidence="2">
    <name type="scientific">Glycine max</name>
    <name type="common">Soybean</name>
    <name type="synonym">Glycine hispida</name>
    <dbReference type="NCBI Taxonomy" id="3847"/>
    <lineage>
        <taxon>Eukaryota</taxon>
        <taxon>Viridiplantae</taxon>
        <taxon>Streptophyta</taxon>
        <taxon>Embryophyta</taxon>
        <taxon>Tracheophyta</taxon>
        <taxon>Spermatophyta</taxon>
        <taxon>Magnoliopsida</taxon>
        <taxon>eudicotyledons</taxon>
        <taxon>Gunneridae</taxon>
        <taxon>Pentapetalae</taxon>
        <taxon>rosids</taxon>
        <taxon>fabids</taxon>
        <taxon>Fabales</taxon>
        <taxon>Fabaceae</taxon>
        <taxon>Papilionoideae</taxon>
        <taxon>50 kb inversion clade</taxon>
        <taxon>NPAAA clade</taxon>
        <taxon>indigoferoid/millettioid clade</taxon>
        <taxon>Phaseoleae</taxon>
        <taxon>Glycine</taxon>
        <taxon>Glycine subgen. Soja</taxon>
    </lineage>
</organism>
<dbReference type="AlphaFoldDB" id="A0A0R0EFK8"/>
<keyword evidence="4" id="KW-1185">Reference proteome</keyword>
<dbReference type="InParanoid" id="A0A0R0EFK8"/>
<dbReference type="Pfam" id="PF14571">
    <property type="entry name" value="Di19_C"/>
    <property type="match status" value="1"/>
</dbReference>
<accession>A0A0R0EFK8</accession>
<evidence type="ECO:0000313" key="4">
    <source>
        <dbReference type="Proteomes" id="UP000008827"/>
    </source>
</evidence>
<dbReference type="InterPro" id="IPR052765">
    <property type="entry name" value="PGM-Related"/>
</dbReference>
<gene>
    <name evidence="2" type="ORF">GLYMA_20G238900</name>
</gene>
<sequence>MVSVLPKKRILMRHGKSQENQDTTTYTITLDHNIQSTALRAGEHLCCVMDSGGCSPDWRMQFYVSPYAHTRSMLDELRRCFLKKSFLMCTIFCRNVETSTLSVKDKEEKAKRCEFVQGLLLSTILDDNL</sequence>
<evidence type="ECO:0000313" key="2">
    <source>
        <dbReference type="EMBL" id="KRG92943.1"/>
    </source>
</evidence>
<reference evidence="2" key="3">
    <citation type="submission" date="2018-07" db="EMBL/GenBank/DDBJ databases">
        <title>WGS assembly of Glycine max.</title>
        <authorList>
            <person name="Schmutz J."/>
            <person name="Cannon S."/>
            <person name="Schlueter J."/>
            <person name="Ma J."/>
            <person name="Mitros T."/>
            <person name="Nelson W."/>
            <person name="Hyten D."/>
            <person name="Song Q."/>
            <person name="Thelen J."/>
            <person name="Cheng J."/>
            <person name="Xu D."/>
            <person name="Hellsten U."/>
            <person name="May G."/>
            <person name="Yu Y."/>
            <person name="Sakurai T."/>
            <person name="Umezawa T."/>
            <person name="Bhattacharyya M."/>
            <person name="Sandhu D."/>
            <person name="Valliyodan B."/>
            <person name="Lindquist E."/>
            <person name="Peto M."/>
            <person name="Grant D."/>
            <person name="Shu S."/>
            <person name="Goodstein D."/>
            <person name="Barry K."/>
            <person name="Futrell-Griggs M."/>
            <person name="Abernathy B."/>
            <person name="Du J."/>
            <person name="Tian Z."/>
            <person name="Zhu L."/>
            <person name="Gill N."/>
            <person name="Joshi T."/>
            <person name="Libault M."/>
            <person name="Sethuraman A."/>
            <person name="Zhang X."/>
            <person name="Shinozaki K."/>
            <person name="Nguyen H."/>
            <person name="Wing R."/>
            <person name="Cregan P."/>
            <person name="Specht J."/>
            <person name="Grimwood J."/>
            <person name="Rokhsar D."/>
            <person name="Stacey G."/>
            <person name="Shoemaker R."/>
            <person name="Jackson S."/>
        </authorList>
    </citation>
    <scope>NUCLEOTIDE SEQUENCE</scope>
    <source>
        <tissue evidence="2">Callus</tissue>
    </source>
</reference>
<evidence type="ECO:0000259" key="1">
    <source>
        <dbReference type="Pfam" id="PF14571"/>
    </source>
</evidence>
<reference evidence="3" key="2">
    <citation type="submission" date="2018-02" db="UniProtKB">
        <authorList>
            <consortium name="EnsemblPlants"/>
        </authorList>
    </citation>
    <scope>IDENTIFICATION</scope>
    <source>
        <strain evidence="3">Williams 82</strain>
    </source>
</reference>